<feature type="compositionally biased region" description="Acidic residues" evidence="1">
    <location>
        <begin position="139"/>
        <end position="148"/>
    </location>
</feature>
<dbReference type="RefSeq" id="WP_173947964.1">
    <property type="nucleotide sequence ID" value="NZ_CP102845.1"/>
</dbReference>
<evidence type="ECO:0000313" key="3">
    <source>
        <dbReference type="Proteomes" id="UP001017257"/>
    </source>
</evidence>
<accession>A0ABY5RND6</accession>
<reference evidence="2" key="1">
    <citation type="submission" date="2022-08" db="EMBL/GenBank/DDBJ databases">
        <title>Microvirga terrae sp. nov., isolated from soil.</title>
        <authorList>
            <person name="Kim K.H."/>
            <person name="Seo Y.L."/>
            <person name="Kim J.M."/>
            <person name="Lee J.K."/>
            <person name="Han D.M."/>
            <person name="Jeon C.O."/>
        </authorList>
    </citation>
    <scope>NUCLEOTIDE SEQUENCE</scope>
    <source>
        <strain evidence="2">R24</strain>
    </source>
</reference>
<protein>
    <submittedName>
        <fullName evidence="2">Uncharacterized protein</fullName>
    </submittedName>
</protein>
<sequence>MPENTRMSPEAWDRLVAGWIPFDVDLMRAPILHDWFPTWRRGAVVVVGRVSYHHQIADGTVLQTTPVLRMAGDETWLRTRREYYRLGAKFVRKSAQEIAEAALGPPAPGSLVPVSDLPQPGTPRNYFPELGPDGGLPPVEDEDTSPRS</sequence>
<evidence type="ECO:0000313" key="2">
    <source>
        <dbReference type="EMBL" id="UVF18473.1"/>
    </source>
</evidence>
<feature type="region of interest" description="Disordered" evidence="1">
    <location>
        <begin position="102"/>
        <end position="148"/>
    </location>
</feature>
<evidence type="ECO:0000256" key="1">
    <source>
        <dbReference type="SAM" id="MobiDB-lite"/>
    </source>
</evidence>
<dbReference type="Proteomes" id="UP001017257">
    <property type="component" value="Chromosome"/>
</dbReference>
<organism evidence="2 3">
    <name type="scientific">Microvirga terrae</name>
    <dbReference type="NCBI Taxonomy" id="2740529"/>
    <lineage>
        <taxon>Bacteria</taxon>
        <taxon>Pseudomonadati</taxon>
        <taxon>Pseudomonadota</taxon>
        <taxon>Alphaproteobacteria</taxon>
        <taxon>Hyphomicrobiales</taxon>
        <taxon>Methylobacteriaceae</taxon>
        <taxon>Microvirga</taxon>
    </lineage>
</organism>
<gene>
    <name evidence="2" type="ORF">HPT29_018550</name>
</gene>
<keyword evidence="3" id="KW-1185">Reference proteome</keyword>
<proteinExistence type="predicted"/>
<name>A0ABY5RND6_9HYPH</name>
<dbReference type="EMBL" id="CP102845">
    <property type="protein sequence ID" value="UVF18473.1"/>
    <property type="molecule type" value="Genomic_DNA"/>
</dbReference>